<keyword evidence="1" id="KW-0812">Transmembrane</keyword>
<dbReference type="Proteomes" id="UP000245263">
    <property type="component" value="Chromosome 1"/>
</dbReference>
<feature type="domain" description="Glycosyltransferase 2-like" evidence="2">
    <location>
        <begin position="6"/>
        <end position="165"/>
    </location>
</feature>
<dbReference type="InterPro" id="IPR050256">
    <property type="entry name" value="Glycosyltransferase_2"/>
</dbReference>
<keyword evidence="1" id="KW-0472">Membrane</keyword>
<dbReference type="SUPFAM" id="SSF53448">
    <property type="entry name" value="Nucleotide-diphospho-sugar transferases"/>
    <property type="match status" value="1"/>
</dbReference>
<dbReference type="EMBL" id="AP025028">
    <property type="protein sequence ID" value="BDA79184.1"/>
    <property type="molecule type" value="Genomic_DNA"/>
</dbReference>
<evidence type="ECO:0000256" key="1">
    <source>
        <dbReference type="SAM" id="Phobius"/>
    </source>
</evidence>
<keyword evidence="4" id="KW-1185">Reference proteome</keyword>
<dbReference type="RefSeq" id="WP_242935166.1">
    <property type="nucleotide sequence ID" value="NZ_AP025028.1"/>
</dbReference>
<dbReference type="Pfam" id="PF00535">
    <property type="entry name" value="Glycos_transf_2"/>
    <property type="match status" value="1"/>
</dbReference>
<sequence>MDKIAVILPAYNEELTIKDTILDFAKKFTSAQIVVINNNSSDRTEEITRKTFKEFKINGTLINEKRQGKAFAVRTAFHEIEADIYVMSDADCTYQASDLPNLIKALSENSADMIVGDRHHSGAYKNENKRKFHYFGNMLVKWFINTLFQSKLNDIMSGYRVFTRRFVKTYPILCKGFELETEMTLHALDKGFKVIEEKIVYKDRPEGSFSKLSTFKDGIKVIKTIIWIFKFYKPFHFFGYLSALLFFSGLLSAYPVFEDYYREKYIYHVPLAILSTGLMITSLISLSIGLILDTSSRFHKFDFELYLLNYKDKKPSERK</sequence>
<dbReference type="PANTHER" id="PTHR48090">
    <property type="entry name" value="UNDECAPRENYL-PHOSPHATE 4-DEOXY-4-FORMAMIDO-L-ARABINOSE TRANSFERASE-RELATED"/>
    <property type="match status" value="1"/>
</dbReference>
<gene>
    <name evidence="3" type="ORF">LPTSP3_g21140</name>
</gene>
<protein>
    <submittedName>
        <fullName evidence="3">Glycosyl transferase</fullName>
    </submittedName>
</protein>
<feature type="transmembrane region" description="Helical" evidence="1">
    <location>
        <begin position="237"/>
        <end position="257"/>
    </location>
</feature>
<dbReference type="GO" id="GO:0016740">
    <property type="term" value="F:transferase activity"/>
    <property type="evidence" value="ECO:0007669"/>
    <property type="project" value="UniProtKB-KW"/>
</dbReference>
<dbReference type="CDD" id="cd04179">
    <property type="entry name" value="DPM_DPG-synthase_like"/>
    <property type="match status" value="1"/>
</dbReference>
<feature type="transmembrane region" description="Helical" evidence="1">
    <location>
        <begin position="269"/>
        <end position="292"/>
    </location>
</feature>
<reference evidence="3 4" key="1">
    <citation type="submission" date="2021-08" db="EMBL/GenBank/DDBJ databases">
        <title>Complete genome sequence of Leptospira kobayashii strain E30.</title>
        <authorList>
            <person name="Nakao R."/>
            <person name="Nakamura S."/>
            <person name="Masuzawa T."/>
            <person name="Koizumi N."/>
        </authorList>
    </citation>
    <scope>NUCLEOTIDE SEQUENCE [LARGE SCALE GENOMIC DNA]</scope>
    <source>
        <strain evidence="3 4">E30</strain>
    </source>
</reference>
<dbReference type="PANTHER" id="PTHR48090:SF7">
    <property type="entry name" value="RFBJ PROTEIN"/>
    <property type="match status" value="1"/>
</dbReference>
<dbReference type="InterPro" id="IPR029044">
    <property type="entry name" value="Nucleotide-diphossugar_trans"/>
</dbReference>
<keyword evidence="3" id="KW-0808">Transferase</keyword>
<evidence type="ECO:0000313" key="4">
    <source>
        <dbReference type="Proteomes" id="UP000245263"/>
    </source>
</evidence>
<proteinExistence type="predicted"/>
<organism evidence="3 4">
    <name type="scientific">Leptospira kobayashii</name>
    <dbReference type="NCBI Taxonomy" id="1917830"/>
    <lineage>
        <taxon>Bacteria</taxon>
        <taxon>Pseudomonadati</taxon>
        <taxon>Spirochaetota</taxon>
        <taxon>Spirochaetia</taxon>
        <taxon>Leptospirales</taxon>
        <taxon>Leptospiraceae</taxon>
        <taxon>Leptospira</taxon>
    </lineage>
</organism>
<evidence type="ECO:0000313" key="3">
    <source>
        <dbReference type="EMBL" id="BDA79184.1"/>
    </source>
</evidence>
<name>A0ABN6KH03_9LEPT</name>
<dbReference type="InterPro" id="IPR001173">
    <property type="entry name" value="Glyco_trans_2-like"/>
</dbReference>
<evidence type="ECO:0000259" key="2">
    <source>
        <dbReference type="Pfam" id="PF00535"/>
    </source>
</evidence>
<dbReference type="Gene3D" id="3.90.550.10">
    <property type="entry name" value="Spore Coat Polysaccharide Biosynthesis Protein SpsA, Chain A"/>
    <property type="match status" value="1"/>
</dbReference>
<accession>A0ABN6KH03</accession>
<keyword evidence="1" id="KW-1133">Transmembrane helix</keyword>